<dbReference type="AlphaFoldDB" id="A0A8E2DXI7"/>
<dbReference type="OrthoDB" id="3559694at2759"/>
<keyword evidence="1" id="KW-1133">Transmembrane helix</keyword>
<keyword evidence="1" id="KW-0812">Transmembrane</keyword>
<dbReference type="InterPro" id="IPR024316">
    <property type="entry name" value="APQ12"/>
</dbReference>
<name>A0A8E2DXI7_9PEZI</name>
<keyword evidence="3" id="KW-1185">Reference proteome</keyword>
<dbReference type="EMBL" id="KV745742">
    <property type="protein sequence ID" value="OCK73521.1"/>
    <property type="molecule type" value="Genomic_DNA"/>
</dbReference>
<dbReference type="Proteomes" id="UP000250266">
    <property type="component" value="Unassembled WGS sequence"/>
</dbReference>
<evidence type="ECO:0000313" key="2">
    <source>
        <dbReference type="EMBL" id="OCK73521.1"/>
    </source>
</evidence>
<gene>
    <name evidence="2" type="ORF">K432DRAFT_387350</name>
</gene>
<keyword evidence="1" id="KW-0472">Membrane</keyword>
<reference evidence="2 3" key="1">
    <citation type="journal article" date="2016" name="Nat. Commun.">
        <title>Ectomycorrhizal ecology is imprinted in the genome of the dominant symbiotic fungus Cenococcum geophilum.</title>
        <authorList>
            <consortium name="DOE Joint Genome Institute"/>
            <person name="Peter M."/>
            <person name="Kohler A."/>
            <person name="Ohm R.A."/>
            <person name="Kuo A."/>
            <person name="Krutzmann J."/>
            <person name="Morin E."/>
            <person name="Arend M."/>
            <person name="Barry K.W."/>
            <person name="Binder M."/>
            <person name="Choi C."/>
            <person name="Clum A."/>
            <person name="Copeland A."/>
            <person name="Grisel N."/>
            <person name="Haridas S."/>
            <person name="Kipfer T."/>
            <person name="LaButti K."/>
            <person name="Lindquist E."/>
            <person name="Lipzen A."/>
            <person name="Maire R."/>
            <person name="Meier B."/>
            <person name="Mihaltcheva S."/>
            <person name="Molinier V."/>
            <person name="Murat C."/>
            <person name="Poggeler S."/>
            <person name="Quandt C.A."/>
            <person name="Sperisen C."/>
            <person name="Tritt A."/>
            <person name="Tisserant E."/>
            <person name="Crous P.W."/>
            <person name="Henrissat B."/>
            <person name="Nehls U."/>
            <person name="Egli S."/>
            <person name="Spatafora J.W."/>
            <person name="Grigoriev I.V."/>
            <person name="Martin F.M."/>
        </authorList>
    </citation>
    <scope>NUCLEOTIDE SEQUENCE [LARGE SCALE GENOMIC DNA]</scope>
    <source>
        <strain evidence="2 3">CBS 459.81</strain>
    </source>
</reference>
<evidence type="ECO:0000313" key="3">
    <source>
        <dbReference type="Proteomes" id="UP000250266"/>
    </source>
</evidence>
<sequence>MFWRAVMFWVRLVFRIVFWGSLVLAGVWVWNRGVDDAVQDAQSAVAYWVGYWQEQRVVYEQQVELAKRFGAAGMREAGGWGGRRGREGWR</sequence>
<feature type="transmembrane region" description="Helical" evidence="1">
    <location>
        <begin position="12"/>
        <end position="30"/>
    </location>
</feature>
<evidence type="ECO:0000256" key="1">
    <source>
        <dbReference type="SAM" id="Phobius"/>
    </source>
</evidence>
<dbReference type="Pfam" id="PF12716">
    <property type="entry name" value="Apq12"/>
    <property type="match status" value="1"/>
</dbReference>
<organism evidence="2 3">
    <name type="scientific">Lepidopterella palustris CBS 459.81</name>
    <dbReference type="NCBI Taxonomy" id="1314670"/>
    <lineage>
        <taxon>Eukaryota</taxon>
        <taxon>Fungi</taxon>
        <taxon>Dikarya</taxon>
        <taxon>Ascomycota</taxon>
        <taxon>Pezizomycotina</taxon>
        <taxon>Dothideomycetes</taxon>
        <taxon>Pleosporomycetidae</taxon>
        <taxon>Mytilinidiales</taxon>
        <taxon>Argynnaceae</taxon>
        <taxon>Lepidopterella</taxon>
    </lineage>
</organism>
<accession>A0A8E2DXI7</accession>
<proteinExistence type="predicted"/>
<protein>
    <submittedName>
        <fullName evidence="2">Uncharacterized protein</fullName>
    </submittedName>
</protein>